<organism evidence="9 10">
    <name type="scientific">Methanohalarchaeum thermophilum</name>
    <dbReference type="NCBI Taxonomy" id="1903181"/>
    <lineage>
        <taxon>Archaea</taxon>
        <taxon>Methanobacteriati</taxon>
        <taxon>Methanobacteriota</taxon>
        <taxon>Methanonatronarchaeia</taxon>
        <taxon>Methanonatronarchaeales</taxon>
        <taxon>Methanonatronarchaeaceae</taxon>
        <taxon>Candidatus Methanohalarchaeum</taxon>
    </lineage>
</organism>
<keyword evidence="6 8" id="KW-0472">Membrane</keyword>
<evidence type="ECO:0000313" key="9">
    <source>
        <dbReference type="EMBL" id="OKY77449.1"/>
    </source>
</evidence>
<feature type="transmembrane region" description="Helical" evidence="8">
    <location>
        <begin position="55"/>
        <end position="71"/>
    </location>
</feature>
<dbReference type="InParanoid" id="A0A1Q6DSV8"/>
<dbReference type="AlphaFoldDB" id="A0A1Q6DSV8"/>
<proteinExistence type="inferred from homology"/>
<keyword evidence="2 8" id="KW-1003">Cell membrane</keyword>
<evidence type="ECO:0000256" key="5">
    <source>
        <dbReference type="ARBA" id="ARBA00023065"/>
    </source>
</evidence>
<comment type="function">
    <text evidence="8">Probably functions as a manganese efflux pump.</text>
</comment>
<dbReference type="PANTHER" id="PTHR35529">
    <property type="entry name" value="MANGANESE EFFLUX PUMP MNTP-RELATED"/>
    <property type="match status" value="1"/>
</dbReference>
<protein>
    <recommendedName>
        <fullName evidence="8">Putative manganese efflux pump MntP</fullName>
    </recommendedName>
</protein>
<gene>
    <name evidence="8" type="primary">mntP</name>
    <name evidence="9" type="ORF">BTN85_2100</name>
</gene>
<feature type="transmembrane region" description="Helical" evidence="8">
    <location>
        <begin position="116"/>
        <end position="137"/>
    </location>
</feature>
<keyword evidence="4 8" id="KW-1133">Transmembrane helix</keyword>
<keyword evidence="5 8" id="KW-0406">Ion transport</keyword>
<accession>A0A1Q6DSV8</accession>
<dbReference type="InterPro" id="IPR003810">
    <property type="entry name" value="Mntp/YtaF"/>
</dbReference>
<keyword evidence="7 8" id="KW-0464">Manganese</keyword>
<evidence type="ECO:0000256" key="3">
    <source>
        <dbReference type="ARBA" id="ARBA00022692"/>
    </source>
</evidence>
<evidence type="ECO:0000256" key="2">
    <source>
        <dbReference type="ARBA" id="ARBA00022475"/>
    </source>
</evidence>
<dbReference type="EMBL" id="MSDW01000002">
    <property type="protein sequence ID" value="OKY77449.1"/>
    <property type="molecule type" value="Genomic_DNA"/>
</dbReference>
<dbReference type="GO" id="GO:0005384">
    <property type="term" value="F:manganese ion transmembrane transporter activity"/>
    <property type="evidence" value="ECO:0007669"/>
    <property type="project" value="UniProtKB-UniRule"/>
</dbReference>
<keyword evidence="3 8" id="KW-0812">Transmembrane</keyword>
<comment type="caution">
    <text evidence="9">The sequence shown here is derived from an EMBL/GenBank/DDBJ whole genome shotgun (WGS) entry which is preliminary data.</text>
</comment>
<comment type="caution">
    <text evidence="8">Lacks conserved residue(s) required for the propagation of feature annotation.</text>
</comment>
<evidence type="ECO:0000256" key="4">
    <source>
        <dbReference type="ARBA" id="ARBA00022989"/>
    </source>
</evidence>
<keyword evidence="10" id="KW-1185">Reference proteome</keyword>
<evidence type="ECO:0000313" key="10">
    <source>
        <dbReference type="Proteomes" id="UP000185744"/>
    </source>
</evidence>
<dbReference type="InterPro" id="IPR022929">
    <property type="entry name" value="Put_MntP"/>
</dbReference>
<sequence length="166" mass="17671">MDCFAVSIANGIICHKNKVINSLKIASAFGFFHFGLPLVGWYLGTGVQEFIETGSKWIAAIILTAIGIKMIQESYKECDKNLIDVSGIGALFLFSIATSIDSLAIGTTLPLLTKTIIGPATTIGITAFIMSLTGFHLGNTFGNLFEDKSEAIGGIILILIAIKTII</sequence>
<evidence type="ECO:0000256" key="8">
    <source>
        <dbReference type="HAMAP-Rule" id="MF_01521"/>
    </source>
</evidence>
<dbReference type="HAMAP" id="MF_01521">
    <property type="entry name" value="MntP_pump"/>
    <property type="match status" value="1"/>
</dbReference>
<dbReference type="PANTHER" id="PTHR35529:SF1">
    <property type="entry name" value="MANGANESE EFFLUX PUMP MNTP-RELATED"/>
    <property type="match status" value="1"/>
</dbReference>
<evidence type="ECO:0000256" key="7">
    <source>
        <dbReference type="ARBA" id="ARBA00023211"/>
    </source>
</evidence>
<comment type="subcellular location">
    <subcellularLocation>
        <location evidence="8">Cell membrane</location>
        <topology evidence="8">Multi-pass membrane protein</topology>
    </subcellularLocation>
</comment>
<keyword evidence="1 8" id="KW-0813">Transport</keyword>
<dbReference type="Proteomes" id="UP000185744">
    <property type="component" value="Unassembled WGS sequence"/>
</dbReference>
<evidence type="ECO:0000256" key="1">
    <source>
        <dbReference type="ARBA" id="ARBA00022448"/>
    </source>
</evidence>
<feature type="transmembrane region" description="Helical" evidence="8">
    <location>
        <begin position="83"/>
        <end position="104"/>
    </location>
</feature>
<dbReference type="Pfam" id="PF02659">
    <property type="entry name" value="Mntp"/>
    <property type="match status" value="1"/>
</dbReference>
<feature type="transmembrane region" description="Helical" evidence="8">
    <location>
        <begin position="25"/>
        <end position="43"/>
    </location>
</feature>
<reference evidence="9" key="1">
    <citation type="submission" date="2016-12" db="EMBL/GenBank/DDBJ databases">
        <title>Discovery of methanogenic haloarchaea.</title>
        <authorList>
            <person name="Sorokin D.Y."/>
            <person name="Makarova K.S."/>
            <person name="Abbas B."/>
            <person name="Ferrer M."/>
            <person name="Golyshin P.N."/>
        </authorList>
    </citation>
    <scope>NUCLEOTIDE SEQUENCE [LARGE SCALE GENOMIC DNA]</scope>
    <source>
        <strain evidence="9">HMET1</strain>
    </source>
</reference>
<comment type="similarity">
    <text evidence="8">Belongs to the MntP (TC 9.B.29) family.</text>
</comment>
<dbReference type="GO" id="GO:0005886">
    <property type="term" value="C:plasma membrane"/>
    <property type="evidence" value="ECO:0007669"/>
    <property type="project" value="UniProtKB-SubCell"/>
</dbReference>
<evidence type="ECO:0000256" key="6">
    <source>
        <dbReference type="ARBA" id="ARBA00023136"/>
    </source>
</evidence>
<name>A0A1Q6DSV8_METT1</name>